<keyword evidence="2 6" id="KW-0889">Transcription antitermination</keyword>
<dbReference type="GO" id="GO:0031564">
    <property type="term" value="P:transcription antitermination"/>
    <property type="evidence" value="ECO:0007669"/>
    <property type="project" value="UniProtKB-KW"/>
</dbReference>
<dbReference type="STRING" id="40754.THII_2755"/>
<dbReference type="OrthoDB" id="9789556at2"/>
<evidence type="ECO:0000256" key="5">
    <source>
        <dbReference type="ARBA" id="ARBA00023163"/>
    </source>
</evidence>
<dbReference type="Proteomes" id="UP000031623">
    <property type="component" value="Chromosome"/>
</dbReference>
<organism evidence="8 9">
    <name type="scientific">Thioploca ingrica</name>
    <dbReference type="NCBI Taxonomy" id="40754"/>
    <lineage>
        <taxon>Bacteria</taxon>
        <taxon>Pseudomonadati</taxon>
        <taxon>Pseudomonadota</taxon>
        <taxon>Gammaproteobacteria</taxon>
        <taxon>Thiotrichales</taxon>
        <taxon>Thiotrichaceae</taxon>
        <taxon>Thioploca</taxon>
    </lineage>
</organism>
<dbReference type="PANTHER" id="PTHR11078">
    <property type="entry name" value="N UTILIZATION SUBSTANCE PROTEIN B-RELATED"/>
    <property type="match status" value="1"/>
</dbReference>
<keyword evidence="4 6" id="KW-0805">Transcription regulation</keyword>
<dbReference type="HAMAP" id="MF_00073">
    <property type="entry name" value="NusB"/>
    <property type="match status" value="1"/>
</dbReference>
<evidence type="ECO:0000259" key="7">
    <source>
        <dbReference type="Pfam" id="PF01029"/>
    </source>
</evidence>
<sequence length="153" mass="17798">MNNSIEREKFSPYARSAARQRTLQALYQWQFTGQSTQVIETQFFEEQEMGKVDIPYFQKLLHNIPKYVNQLDAAFTPFLDRHIAQLDPIELAILRIGCYELTYCQDVPFKVVINEAVELAKRFGAEQSHKYINGILDKLAHHQLKTNQLVAHS</sequence>
<dbReference type="PANTHER" id="PTHR11078:SF3">
    <property type="entry name" value="ANTITERMINATION NUSB DOMAIN-CONTAINING PROTEIN"/>
    <property type="match status" value="1"/>
</dbReference>
<dbReference type="InterPro" id="IPR006027">
    <property type="entry name" value="NusB_RsmB_TIM44"/>
</dbReference>
<dbReference type="InterPro" id="IPR035926">
    <property type="entry name" value="NusB-like_sf"/>
</dbReference>
<comment type="similarity">
    <text evidence="1 6">Belongs to the NusB family.</text>
</comment>
<dbReference type="HOGENOM" id="CLU_087843_4_1_6"/>
<keyword evidence="5 6" id="KW-0804">Transcription</keyword>
<reference evidence="8 9" key="1">
    <citation type="journal article" date="2014" name="ISME J.">
        <title>Ecophysiology of Thioploca ingrica as revealed by the complete genome sequence supplemented with proteomic evidence.</title>
        <authorList>
            <person name="Kojima H."/>
            <person name="Ogura Y."/>
            <person name="Yamamoto N."/>
            <person name="Togashi T."/>
            <person name="Mori H."/>
            <person name="Watanabe T."/>
            <person name="Nemoto F."/>
            <person name="Kurokawa K."/>
            <person name="Hayashi T."/>
            <person name="Fukui M."/>
        </authorList>
    </citation>
    <scope>NUCLEOTIDE SEQUENCE [LARGE SCALE GENOMIC DNA]</scope>
</reference>
<dbReference type="EMBL" id="AP014633">
    <property type="protein sequence ID" value="BAP57052.1"/>
    <property type="molecule type" value="Genomic_DNA"/>
</dbReference>
<dbReference type="SUPFAM" id="SSF48013">
    <property type="entry name" value="NusB-like"/>
    <property type="match status" value="1"/>
</dbReference>
<evidence type="ECO:0000256" key="3">
    <source>
        <dbReference type="ARBA" id="ARBA00022884"/>
    </source>
</evidence>
<evidence type="ECO:0000256" key="6">
    <source>
        <dbReference type="HAMAP-Rule" id="MF_00073"/>
    </source>
</evidence>
<evidence type="ECO:0000313" key="9">
    <source>
        <dbReference type="Proteomes" id="UP000031623"/>
    </source>
</evidence>
<accession>A0A090AM95</accession>
<dbReference type="GO" id="GO:0005829">
    <property type="term" value="C:cytosol"/>
    <property type="evidence" value="ECO:0007669"/>
    <property type="project" value="TreeGrafter"/>
</dbReference>
<evidence type="ECO:0000256" key="4">
    <source>
        <dbReference type="ARBA" id="ARBA00023015"/>
    </source>
</evidence>
<dbReference type="InterPro" id="IPR011605">
    <property type="entry name" value="NusB_fam"/>
</dbReference>
<dbReference type="GO" id="GO:0006353">
    <property type="term" value="P:DNA-templated transcription termination"/>
    <property type="evidence" value="ECO:0007669"/>
    <property type="project" value="UniProtKB-UniRule"/>
</dbReference>
<dbReference type="AlphaFoldDB" id="A0A090AM95"/>
<keyword evidence="3 6" id="KW-0694">RNA-binding</keyword>
<gene>
    <name evidence="6" type="primary">nusB</name>
    <name evidence="8" type="ORF">THII_2755</name>
</gene>
<name>A0A090AM95_9GAMM</name>
<dbReference type="GO" id="GO:0003723">
    <property type="term" value="F:RNA binding"/>
    <property type="evidence" value="ECO:0007669"/>
    <property type="project" value="UniProtKB-UniRule"/>
</dbReference>
<evidence type="ECO:0000256" key="1">
    <source>
        <dbReference type="ARBA" id="ARBA00005952"/>
    </source>
</evidence>
<dbReference type="NCBIfam" id="TIGR01951">
    <property type="entry name" value="nusB"/>
    <property type="match status" value="1"/>
</dbReference>
<dbReference type="Pfam" id="PF01029">
    <property type="entry name" value="NusB"/>
    <property type="match status" value="1"/>
</dbReference>
<evidence type="ECO:0000313" key="8">
    <source>
        <dbReference type="EMBL" id="BAP57052.1"/>
    </source>
</evidence>
<comment type="function">
    <text evidence="6">Involved in transcription antitermination. Required for transcription of ribosomal RNA (rRNA) genes. Binds specifically to the boxA antiterminator sequence of the ribosomal RNA (rrn) operons.</text>
</comment>
<protein>
    <recommendedName>
        <fullName evidence="6">Transcription antitermination protein NusB</fullName>
    </recommendedName>
    <alternativeName>
        <fullName evidence="6">Antitermination factor NusB</fullName>
    </alternativeName>
</protein>
<dbReference type="KEGG" id="tig:THII_2755"/>
<dbReference type="CDD" id="cd00619">
    <property type="entry name" value="Terminator_NusB"/>
    <property type="match status" value="1"/>
</dbReference>
<proteinExistence type="inferred from homology"/>
<dbReference type="Gene3D" id="1.10.940.10">
    <property type="entry name" value="NusB-like"/>
    <property type="match status" value="1"/>
</dbReference>
<keyword evidence="9" id="KW-1185">Reference proteome</keyword>
<feature type="domain" description="NusB/RsmB/TIM44" evidence="7">
    <location>
        <begin position="17"/>
        <end position="140"/>
    </location>
</feature>
<evidence type="ECO:0000256" key="2">
    <source>
        <dbReference type="ARBA" id="ARBA00022814"/>
    </source>
</evidence>